<keyword evidence="1" id="KW-0472">Membrane</keyword>
<evidence type="ECO:0000256" key="1">
    <source>
        <dbReference type="SAM" id="Phobius"/>
    </source>
</evidence>
<dbReference type="Proteomes" id="UP001549799">
    <property type="component" value="Unassembled WGS sequence"/>
</dbReference>
<protein>
    <submittedName>
        <fullName evidence="2">Uncharacterized protein</fullName>
    </submittedName>
</protein>
<keyword evidence="3" id="KW-1185">Reference proteome</keyword>
<evidence type="ECO:0000313" key="3">
    <source>
        <dbReference type="Proteomes" id="UP001549799"/>
    </source>
</evidence>
<organism evidence="2 3">
    <name type="scientific">Sediminicola arcticus</name>
    <dbReference type="NCBI Taxonomy" id="1574308"/>
    <lineage>
        <taxon>Bacteria</taxon>
        <taxon>Pseudomonadati</taxon>
        <taxon>Bacteroidota</taxon>
        <taxon>Flavobacteriia</taxon>
        <taxon>Flavobacteriales</taxon>
        <taxon>Flavobacteriaceae</taxon>
        <taxon>Sediminicola</taxon>
    </lineage>
</organism>
<sequence length="143" mass="17044">MGRKQHKRSWMLNMLIVVTIVVVFLVFTAHYKNWIRTENGSLEILSGIYYKELLYSEIDTVEMVQKIPSLERINGFSAMEREKGIFRDSIYETEVYMYVDRLSQPKIRVVYQDSLKLFINLTDSIETKEMFQFLTVKLKQVKE</sequence>
<evidence type="ECO:0000313" key="2">
    <source>
        <dbReference type="EMBL" id="MET6989721.1"/>
    </source>
</evidence>
<gene>
    <name evidence="2" type="ORF">ABXZ36_03550</name>
</gene>
<reference evidence="2 3" key="1">
    <citation type="submission" date="2024-07" db="EMBL/GenBank/DDBJ databases">
        <title>The genome sequence of type strain Sediminicola arcticus GDMCC 1.2805.</title>
        <authorList>
            <person name="Liu Y."/>
        </authorList>
    </citation>
    <scope>NUCLEOTIDE SEQUENCE [LARGE SCALE GENOMIC DNA]</scope>
    <source>
        <strain evidence="2 3">GDMCC 1.2805</strain>
    </source>
</reference>
<comment type="caution">
    <text evidence="2">The sequence shown here is derived from an EMBL/GenBank/DDBJ whole genome shotgun (WGS) entry which is preliminary data.</text>
</comment>
<keyword evidence="1" id="KW-1133">Transmembrane helix</keyword>
<name>A0ABV2SRE3_9FLAO</name>
<keyword evidence="1" id="KW-0812">Transmembrane</keyword>
<dbReference type="EMBL" id="JBEXAE010000001">
    <property type="protein sequence ID" value="MET6989721.1"/>
    <property type="molecule type" value="Genomic_DNA"/>
</dbReference>
<feature type="transmembrane region" description="Helical" evidence="1">
    <location>
        <begin position="12"/>
        <end position="31"/>
    </location>
</feature>
<accession>A0ABV2SRE3</accession>
<dbReference type="RefSeq" id="WP_354614094.1">
    <property type="nucleotide sequence ID" value="NZ_JBEXAE010000001.1"/>
</dbReference>
<proteinExistence type="predicted"/>